<comment type="caution">
    <text evidence="1">The sequence shown here is derived from an EMBL/GenBank/DDBJ whole genome shotgun (WGS) entry which is preliminary data.</text>
</comment>
<reference evidence="1" key="1">
    <citation type="submission" date="2022-11" db="EMBL/GenBank/DDBJ databases">
        <title>Chromosomal genome sequence assembly and mating type (MAT) locus characterization of the leprose asexual lichenized fungus Lepraria neglecta (Nyl.) Erichsen.</title>
        <authorList>
            <person name="Allen J.L."/>
            <person name="Pfeffer B."/>
        </authorList>
    </citation>
    <scope>NUCLEOTIDE SEQUENCE</scope>
    <source>
        <strain evidence="1">Allen 5258</strain>
    </source>
</reference>
<evidence type="ECO:0000313" key="1">
    <source>
        <dbReference type="EMBL" id="KAK3176648.1"/>
    </source>
</evidence>
<dbReference type="EMBL" id="JASNWA010000004">
    <property type="protein sequence ID" value="KAK3176648.1"/>
    <property type="molecule type" value="Genomic_DNA"/>
</dbReference>
<keyword evidence="2" id="KW-1185">Reference proteome</keyword>
<accession>A0AAD9ZEW7</accession>
<sequence length="137" mass="15474">MDSFIIEGDPSLDITRADLVPTRIRACVLETLRQEYVRQKRTKDVLNQDHRKEAVSQQQIQDIASQAQSKAIANQAEQIATTGQKYVRITAVQRLKSEQDPLTVKLHVAVLRAKFVTRGHLLNQIEGGAWPFGEKLV</sequence>
<dbReference type="AlphaFoldDB" id="A0AAD9ZEW7"/>
<dbReference type="Proteomes" id="UP001276659">
    <property type="component" value="Unassembled WGS sequence"/>
</dbReference>
<proteinExistence type="predicted"/>
<name>A0AAD9ZEW7_9LECA</name>
<organism evidence="1 2">
    <name type="scientific">Lepraria neglecta</name>
    <dbReference type="NCBI Taxonomy" id="209136"/>
    <lineage>
        <taxon>Eukaryota</taxon>
        <taxon>Fungi</taxon>
        <taxon>Dikarya</taxon>
        <taxon>Ascomycota</taxon>
        <taxon>Pezizomycotina</taxon>
        <taxon>Lecanoromycetes</taxon>
        <taxon>OSLEUM clade</taxon>
        <taxon>Lecanoromycetidae</taxon>
        <taxon>Lecanorales</taxon>
        <taxon>Lecanorineae</taxon>
        <taxon>Stereocaulaceae</taxon>
        <taxon>Lepraria</taxon>
    </lineage>
</organism>
<protein>
    <submittedName>
        <fullName evidence="1">Uncharacterized protein</fullName>
    </submittedName>
</protein>
<evidence type="ECO:0000313" key="2">
    <source>
        <dbReference type="Proteomes" id="UP001276659"/>
    </source>
</evidence>
<gene>
    <name evidence="1" type="ORF">OEA41_007971</name>
</gene>